<proteinExistence type="predicted"/>
<comment type="caution">
    <text evidence="2">The sequence shown here is derived from an EMBL/GenBank/DDBJ whole genome shotgun (WGS) entry which is preliminary data.</text>
</comment>
<keyword evidence="1" id="KW-0812">Transmembrane</keyword>
<organism evidence="2 3">
    <name type="scientific">Nocardioides glacieisoli</name>
    <dbReference type="NCBI Taxonomy" id="1168730"/>
    <lineage>
        <taxon>Bacteria</taxon>
        <taxon>Bacillati</taxon>
        <taxon>Actinomycetota</taxon>
        <taxon>Actinomycetes</taxon>
        <taxon>Propionibacteriales</taxon>
        <taxon>Nocardioidaceae</taxon>
        <taxon>Nocardioides</taxon>
    </lineage>
</organism>
<dbReference type="EMBL" id="SDWS01000001">
    <property type="protein sequence ID" value="RYB96075.1"/>
    <property type="molecule type" value="Genomic_DNA"/>
</dbReference>
<evidence type="ECO:0000256" key="1">
    <source>
        <dbReference type="SAM" id="Phobius"/>
    </source>
</evidence>
<evidence type="ECO:0000313" key="3">
    <source>
        <dbReference type="Proteomes" id="UP000291838"/>
    </source>
</evidence>
<feature type="transmembrane region" description="Helical" evidence="1">
    <location>
        <begin position="6"/>
        <end position="35"/>
    </location>
</feature>
<keyword evidence="1" id="KW-0472">Membrane</keyword>
<sequence length="60" mass="6466">MQILDPAVIITLMVVVGVAALAAVVLAAVALPAVLRETRSDRMARHESIPAYYGRLHFAH</sequence>
<keyword evidence="3" id="KW-1185">Reference proteome</keyword>
<name>A0A4Q2S6I7_9ACTN</name>
<dbReference type="RefSeq" id="WP_129473028.1">
    <property type="nucleotide sequence ID" value="NZ_SDWS01000001.1"/>
</dbReference>
<gene>
    <name evidence="2" type="ORF">EUA06_00315</name>
</gene>
<evidence type="ECO:0000313" key="2">
    <source>
        <dbReference type="EMBL" id="RYB96075.1"/>
    </source>
</evidence>
<protein>
    <submittedName>
        <fullName evidence="2">Uncharacterized protein</fullName>
    </submittedName>
</protein>
<dbReference type="AlphaFoldDB" id="A0A4Q2S6I7"/>
<dbReference type="Proteomes" id="UP000291838">
    <property type="component" value="Unassembled WGS sequence"/>
</dbReference>
<reference evidence="2 3" key="1">
    <citation type="submission" date="2019-01" db="EMBL/GenBank/DDBJ databases">
        <title>Novel species of Nocardioides.</title>
        <authorList>
            <person name="Liu Q."/>
            <person name="Xin Y.-H."/>
        </authorList>
    </citation>
    <scope>NUCLEOTIDE SEQUENCE [LARGE SCALE GENOMIC DNA]</scope>
    <source>
        <strain evidence="2 3">HLT3-15</strain>
    </source>
</reference>
<accession>A0A4Q2S6I7</accession>
<keyword evidence="1" id="KW-1133">Transmembrane helix</keyword>